<organism evidence="2">
    <name type="scientific">marine metagenome</name>
    <dbReference type="NCBI Taxonomy" id="408172"/>
    <lineage>
        <taxon>unclassified sequences</taxon>
        <taxon>metagenomes</taxon>
        <taxon>ecological metagenomes</taxon>
    </lineage>
</organism>
<dbReference type="PANTHER" id="PTHR47738:SF1">
    <property type="entry name" value="NITROGEN REGULATORY PROTEIN"/>
    <property type="match status" value="1"/>
</dbReference>
<accession>A0A382BZL8</accession>
<protein>
    <recommendedName>
        <fullName evidence="1">PTS EIIA type-2 domain-containing protein</fullName>
    </recommendedName>
</protein>
<dbReference type="EMBL" id="UINC01032114">
    <property type="protein sequence ID" value="SVB19238.1"/>
    <property type="molecule type" value="Genomic_DNA"/>
</dbReference>
<evidence type="ECO:0000259" key="1">
    <source>
        <dbReference type="PROSITE" id="PS51094"/>
    </source>
</evidence>
<gene>
    <name evidence="2" type="ORF">METZ01_LOCUS172092</name>
</gene>
<dbReference type="InterPro" id="IPR016152">
    <property type="entry name" value="PTrfase/Anion_transptr"/>
</dbReference>
<dbReference type="PANTHER" id="PTHR47738">
    <property type="entry name" value="PTS SYSTEM FRUCTOSE-LIKE EIIA COMPONENT-RELATED"/>
    <property type="match status" value="1"/>
</dbReference>
<dbReference type="AlphaFoldDB" id="A0A382BZL8"/>
<dbReference type="InterPro" id="IPR002178">
    <property type="entry name" value="PTS_EIIA_type-2_dom"/>
</dbReference>
<dbReference type="GO" id="GO:0030295">
    <property type="term" value="F:protein kinase activator activity"/>
    <property type="evidence" value="ECO:0007669"/>
    <property type="project" value="TreeGrafter"/>
</dbReference>
<dbReference type="Gene3D" id="3.40.930.10">
    <property type="entry name" value="Mannitol-specific EII, Chain A"/>
    <property type="match status" value="1"/>
</dbReference>
<dbReference type="PROSITE" id="PS51094">
    <property type="entry name" value="PTS_EIIA_TYPE_2"/>
    <property type="match status" value="1"/>
</dbReference>
<name>A0A382BZL8_9ZZZZ</name>
<evidence type="ECO:0000313" key="2">
    <source>
        <dbReference type="EMBL" id="SVB19238.1"/>
    </source>
</evidence>
<dbReference type="CDD" id="cd00211">
    <property type="entry name" value="PTS_IIA_fru"/>
    <property type="match status" value="1"/>
</dbReference>
<dbReference type="InterPro" id="IPR051541">
    <property type="entry name" value="PTS_SugarTrans_NitroReg"/>
</dbReference>
<sequence length="154" mass="17234">MELADFLTKEQVITDLKASDRWEAIEELIDLLVDKGRIKSEHREAVVSIVKKRETSMSTGIGFGIGIPHASTDLIDDVTGAFGRSNDGVNFDALDNQPVNLVMLFLVPQGQFQKHLHTLAKIAKVLHKKEFRKALEEADDAADMYQIIRSSQEN</sequence>
<dbReference type="SUPFAM" id="SSF55804">
    <property type="entry name" value="Phoshotransferase/anion transport protein"/>
    <property type="match status" value="1"/>
</dbReference>
<feature type="domain" description="PTS EIIA type-2" evidence="1">
    <location>
        <begin position="5"/>
        <end position="151"/>
    </location>
</feature>
<reference evidence="2" key="1">
    <citation type="submission" date="2018-05" db="EMBL/GenBank/DDBJ databases">
        <authorList>
            <person name="Lanie J.A."/>
            <person name="Ng W.-L."/>
            <person name="Kazmierczak K.M."/>
            <person name="Andrzejewski T.M."/>
            <person name="Davidsen T.M."/>
            <person name="Wayne K.J."/>
            <person name="Tettelin H."/>
            <person name="Glass J.I."/>
            <person name="Rusch D."/>
            <person name="Podicherti R."/>
            <person name="Tsui H.-C.T."/>
            <person name="Winkler M.E."/>
        </authorList>
    </citation>
    <scope>NUCLEOTIDE SEQUENCE</scope>
</reference>
<proteinExistence type="predicted"/>
<dbReference type="Pfam" id="PF00359">
    <property type="entry name" value="PTS_EIIA_2"/>
    <property type="match status" value="1"/>
</dbReference>